<gene>
    <name evidence="1" type="ORF">D5086_032717</name>
</gene>
<dbReference type="Proteomes" id="UP000309997">
    <property type="component" value="Unassembled WGS sequence"/>
</dbReference>
<evidence type="ECO:0000313" key="1">
    <source>
        <dbReference type="EMBL" id="KAL3564671.1"/>
    </source>
</evidence>
<evidence type="ECO:0000313" key="2">
    <source>
        <dbReference type="Proteomes" id="UP000309997"/>
    </source>
</evidence>
<comment type="caution">
    <text evidence="1">The sequence shown here is derived from an EMBL/GenBank/DDBJ whole genome shotgun (WGS) entry which is preliminary data.</text>
</comment>
<accession>A0ACC4AEU6</accession>
<proteinExistence type="predicted"/>
<protein>
    <submittedName>
        <fullName evidence="1">Uncharacterized protein</fullName>
    </submittedName>
</protein>
<keyword evidence="2" id="KW-1185">Reference proteome</keyword>
<organism evidence="1 2">
    <name type="scientific">Populus alba</name>
    <name type="common">White poplar</name>
    <dbReference type="NCBI Taxonomy" id="43335"/>
    <lineage>
        <taxon>Eukaryota</taxon>
        <taxon>Viridiplantae</taxon>
        <taxon>Streptophyta</taxon>
        <taxon>Embryophyta</taxon>
        <taxon>Tracheophyta</taxon>
        <taxon>Spermatophyta</taxon>
        <taxon>Magnoliopsida</taxon>
        <taxon>eudicotyledons</taxon>
        <taxon>Gunneridae</taxon>
        <taxon>Pentapetalae</taxon>
        <taxon>rosids</taxon>
        <taxon>fabids</taxon>
        <taxon>Malpighiales</taxon>
        <taxon>Salicaceae</taxon>
        <taxon>Saliceae</taxon>
        <taxon>Populus</taxon>
    </lineage>
</organism>
<name>A0ACC4AEU6_POPAL</name>
<sequence>MCDATIKNKSNGIELFETMAAVTFDRTITKQSWIQRIPLIGLEESLQGVEELEVNVRISLYDVSKCLVEKCGVHLIMEKNKADSDQEIDIHALGSDDQWLESRLIRELQKWKITSCKSERDRDIASQEGTHETYQHQLLLMSSGRVSDHIDELWKSLCFALLL</sequence>
<reference evidence="1 2" key="1">
    <citation type="journal article" date="2024" name="Plant Biotechnol. J.">
        <title>Genome and CRISPR/Cas9 system of a widespread forest tree (Populus alba) in the world.</title>
        <authorList>
            <person name="Liu Y.J."/>
            <person name="Jiang P.F."/>
            <person name="Han X.M."/>
            <person name="Li X.Y."/>
            <person name="Wang H.M."/>
            <person name="Wang Y.J."/>
            <person name="Wang X.X."/>
            <person name="Zeng Q.Y."/>
        </authorList>
    </citation>
    <scope>NUCLEOTIDE SEQUENCE [LARGE SCALE GENOMIC DNA]</scope>
    <source>
        <strain evidence="2">cv. PAL-ZL1</strain>
    </source>
</reference>
<dbReference type="EMBL" id="RCHU02000019">
    <property type="protein sequence ID" value="KAL3564671.1"/>
    <property type="molecule type" value="Genomic_DNA"/>
</dbReference>